<feature type="transmembrane region" description="Helical" evidence="1">
    <location>
        <begin position="93"/>
        <end position="112"/>
    </location>
</feature>
<dbReference type="AlphaFoldDB" id="A0A917GRB5"/>
<evidence type="ECO:0000313" key="2">
    <source>
        <dbReference type="EMBL" id="GGG54821.1"/>
    </source>
</evidence>
<sequence length="120" mass="13884">MKKQINKYTKFIPYLYFIAAVAYWFTDVNKNEGLTAYPILLIGIPFVWQLIRPSKQLNFSLGIIFVCLSSYLILAYIVGALRIITFSETAKNFALLSGLFVFTNFVMSLWMIRNSMKKAF</sequence>
<accession>A0A917GRB5</accession>
<keyword evidence="1" id="KW-0472">Membrane</keyword>
<feature type="transmembrane region" description="Helical" evidence="1">
    <location>
        <begin position="34"/>
        <end position="51"/>
    </location>
</feature>
<evidence type="ECO:0000256" key="1">
    <source>
        <dbReference type="SAM" id="Phobius"/>
    </source>
</evidence>
<evidence type="ECO:0000313" key="3">
    <source>
        <dbReference type="Proteomes" id="UP000625976"/>
    </source>
</evidence>
<keyword evidence="3" id="KW-1185">Reference proteome</keyword>
<feature type="transmembrane region" description="Helical" evidence="1">
    <location>
        <begin position="63"/>
        <end position="87"/>
    </location>
</feature>
<reference evidence="2" key="2">
    <citation type="submission" date="2020-09" db="EMBL/GenBank/DDBJ databases">
        <authorList>
            <person name="Sun Q."/>
            <person name="Zhou Y."/>
        </authorList>
    </citation>
    <scope>NUCLEOTIDE SEQUENCE</scope>
    <source>
        <strain evidence="2">CGMCC 1.12751</strain>
    </source>
</reference>
<gene>
    <name evidence="2" type="ORF">GCM10010976_27170</name>
</gene>
<name>A0A917GRB5_9FLAO</name>
<organism evidence="2 3">
    <name type="scientific">Bizionia arctica</name>
    <dbReference type="NCBI Taxonomy" id="1495645"/>
    <lineage>
        <taxon>Bacteria</taxon>
        <taxon>Pseudomonadati</taxon>
        <taxon>Bacteroidota</taxon>
        <taxon>Flavobacteriia</taxon>
        <taxon>Flavobacteriales</taxon>
        <taxon>Flavobacteriaceae</taxon>
        <taxon>Bizionia</taxon>
    </lineage>
</organism>
<proteinExistence type="predicted"/>
<comment type="caution">
    <text evidence="2">The sequence shown here is derived from an EMBL/GenBank/DDBJ whole genome shotgun (WGS) entry which is preliminary data.</text>
</comment>
<dbReference type="Proteomes" id="UP000625976">
    <property type="component" value="Unassembled WGS sequence"/>
</dbReference>
<reference evidence="2" key="1">
    <citation type="journal article" date="2014" name="Int. J. Syst. Evol. Microbiol.">
        <title>Complete genome sequence of Corynebacterium casei LMG S-19264T (=DSM 44701T), isolated from a smear-ripened cheese.</title>
        <authorList>
            <consortium name="US DOE Joint Genome Institute (JGI-PGF)"/>
            <person name="Walter F."/>
            <person name="Albersmeier A."/>
            <person name="Kalinowski J."/>
            <person name="Ruckert C."/>
        </authorList>
    </citation>
    <scope>NUCLEOTIDE SEQUENCE</scope>
    <source>
        <strain evidence="2">CGMCC 1.12751</strain>
    </source>
</reference>
<keyword evidence="1" id="KW-1133">Transmembrane helix</keyword>
<feature type="transmembrane region" description="Helical" evidence="1">
    <location>
        <begin position="12"/>
        <end position="28"/>
    </location>
</feature>
<dbReference type="RefSeq" id="WP_188465779.1">
    <property type="nucleotide sequence ID" value="NZ_BMFQ01000003.1"/>
</dbReference>
<protein>
    <submittedName>
        <fullName evidence="2">Uncharacterized protein</fullName>
    </submittedName>
</protein>
<keyword evidence="1" id="KW-0812">Transmembrane</keyword>
<dbReference type="EMBL" id="BMFQ01000003">
    <property type="protein sequence ID" value="GGG54821.1"/>
    <property type="molecule type" value="Genomic_DNA"/>
</dbReference>